<evidence type="ECO:0000313" key="9">
    <source>
        <dbReference type="EMBL" id="EAH4240483.1"/>
    </source>
</evidence>
<keyword evidence="2 5" id="KW-0489">Methyltransferase</keyword>
<evidence type="ECO:0000313" key="10">
    <source>
        <dbReference type="EMBL" id="ECX6923135.1"/>
    </source>
</evidence>
<evidence type="ECO:0000313" key="14">
    <source>
        <dbReference type="EMBL" id="NYA01320.1"/>
    </source>
</evidence>
<dbReference type="EMBL" id="AALAQH010000001">
    <property type="protein sequence ID" value="ECX6923135.1"/>
    <property type="molecule type" value="Genomic_DNA"/>
</dbReference>
<comment type="pathway">
    <text evidence="5">Cofactor biosynthesis; adenosylcobalamin biosynthesis; cob(II)yrinate a,c-diamide from sirohydrochlorin (anaerobic route): step 6/10.</text>
</comment>
<dbReference type="SUPFAM" id="SSF111342">
    <property type="entry name" value="CbiD-like"/>
    <property type="match status" value="1"/>
</dbReference>
<dbReference type="KEGG" id="lmv:Y193_09770"/>
<dbReference type="Proteomes" id="UP000272537">
    <property type="component" value="Unassembled WGS sequence"/>
</dbReference>
<dbReference type="Pfam" id="PF01888">
    <property type="entry name" value="CbiD"/>
    <property type="match status" value="1"/>
</dbReference>
<reference evidence="13" key="5">
    <citation type="submission" date="2019-11" db="EMBL/GenBank/DDBJ databases">
        <authorList>
            <consortium name="NCBI Pathogen Detection Project"/>
        </authorList>
    </citation>
    <scope>NUCLEOTIDE SEQUENCE</scope>
    <source>
        <strain evidence="13">HPB3501</strain>
    </source>
</reference>
<evidence type="ECO:0000256" key="2">
    <source>
        <dbReference type="ARBA" id="ARBA00022603"/>
    </source>
</evidence>
<evidence type="ECO:0000256" key="3">
    <source>
        <dbReference type="ARBA" id="ARBA00022679"/>
    </source>
</evidence>
<dbReference type="UniPathway" id="UPA00148">
    <property type="reaction ID" value="UER00227"/>
</dbReference>
<keyword evidence="3 5" id="KW-0808">Transferase</keyword>
<dbReference type="EMBL" id="QXLS01000001">
    <property type="protein sequence ID" value="RKA10532.1"/>
    <property type="molecule type" value="Genomic_DNA"/>
</dbReference>
<dbReference type="GO" id="GO:0019251">
    <property type="term" value="P:anaerobic cobalamin biosynthetic process"/>
    <property type="evidence" value="ECO:0007669"/>
    <property type="project" value="UniProtKB-UniRule"/>
</dbReference>
<accession>A0A0B8QX91</accession>
<evidence type="ECO:0000313" key="11">
    <source>
        <dbReference type="EMBL" id="ECY9782315.1"/>
    </source>
</evidence>
<evidence type="ECO:0000313" key="6">
    <source>
        <dbReference type="EMBL" id="EAC5548862.1"/>
    </source>
</evidence>
<dbReference type="InterPro" id="IPR002748">
    <property type="entry name" value="CbiD"/>
</dbReference>
<dbReference type="Proteomes" id="UP000365297">
    <property type="component" value="Unassembled WGS sequence"/>
</dbReference>
<comment type="similarity">
    <text evidence="5">Belongs to the CbiD family.</text>
</comment>
<dbReference type="OMA" id="FHTHHHL"/>
<dbReference type="Proteomes" id="UP000528151">
    <property type="component" value="Unassembled WGS sequence"/>
</dbReference>
<evidence type="ECO:0000256" key="4">
    <source>
        <dbReference type="ARBA" id="ARBA00022691"/>
    </source>
</evidence>
<evidence type="ECO:0000313" key="22">
    <source>
        <dbReference type="Proteomes" id="UP000527632"/>
    </source>
</evidence>
<dbReference type="EMBL" id="AALGDA010000010">
    <property type="protein sequence ID" value="ECY9782315.1"/>
    <property type="molecule type" value="Genomic_DNA"/>
</dbReference>
<keyword evidence="1 5" id="KW-0169">Cobalamin biosynthesis</keyword>
<evidence type="ECO:0000313" key="21">
    <source>
        <dbReference type="Proteomes" id="UP000489121"/>
    </source>
</evidence>
<dbReference type="Proteomes" id="UP000427828">
    <property type="component" value="Unassembled WGS sequence"/>
</dbReference>
<dbReference type="PIRSF" id="PIRSF026782">
    <property type="entry name" value="CbiD"/>
    <property type="match status" value="1"/>
</dbReference>
<reference evidence="11 21" key="4">
    <citation type="submission" date="2019-09" db="EMBL/GenBank/DDBJ databases">
        <authorList>
            <consortium name="PulseNet: The National Subtyping Network for Foodborne Disease Surveillance"/>
            <person name="Tarr C.L."/>
            <person name="Trees E."/>
            <person name="Katz L.S."/>
            <person name="Carleton-Romer H.A."/>
            <person name="Stroika S."/>
            <person name="Kucerova Z."/>
            <person name="Roache K.F."/>
            <person name="Sabol A.L."/>
            <person name="Besser J."/>
            <person name="Gerner-Smidt P."/>
        </authorList>
    </citation>
    <scope>NUCLEOTIDE SEQUENCE [LARGE SCALE GENOMIC DNA]</scope>
    <source>
        <strain evidence="11 21">PNUSAL005692</strain>
    </source>
</reference>
<reference evidence="13" key="2">
    <citation type="journal article" date="2018" name="Genome Biol.">
        <title>SKESA: strategic k-mer extension for scrupulous assemblies.</title>
        <authorList>
            <person name="Souvorov A."/>
            <person name="Agarwala R."/>
            <person name="Lipman D.J."/>
        </authorList>
    </citation>
    <scope>NUCLEOTIDE SEQUENCE [LARGE SCALE GENOMIC DNA]</scope>
    <source>
        <strain evidence="13">HPB3501</strain>
    </source>
</reference>
<dbReference type="Proteomes" id="UP000368512">
    <property type="component" value="Unassembled WGS sequence"/>
</dbReference>
<dbReference type="PANTHER" id="PTHR35863">
    <property type="entry name" value="COBALT-PRECORRIN-5B C(1)-METHYLTRANSFERASE"/>
    <property type="match status" value="1"/>
</dbReference>
<evidence type="ECO:0000313" key="24">
    <source>
        <dbReference type="Proteomes" id="UP000544530"/>
    </source>
</evidence>
<evidence type="ECO:0000313" key="23">
    <source>
        <dbReference type="Proteomes" id="UP000528151"/>
    </source>
</evidence>
<evidence type="ECO:0000313" key="12">
    <source>
        <dbReference type="EMBL" id="EDH0839988.1"/>
    </source>
</evidence>
<dbReference type="KEGG" id="lmok:CQ02_06130"/>
<dbReference type="EMBL" id="AABGUK010000001">
    <property type="protein sequence ID" value="EAH4240483.1"/>
    <property type="molecule type" value="Genomic_DNA"/>
</dbReference>
<dbReference type="GO" id="GO:0032259">
    <property type="term" value="P:methylation"/>
    <property type="evidence" value="ECO:0007669"/>
    <property type="project" value="UniProtKB-KW"/>
</dbReference>
<dbReference type="GO" id="GO:0008168">
    <property type="term" value="F:methyltransferase activity"/>
    <property type="evidence" value="ECO:0007669"/>
    <property type="project" value="UniProtKB-UniRule"/>
</dbReference>
<proteinExistence type="inferred from homology"/>
<dbReference type="Proteomes" id="UP000335978">
    <property type="component" value="Unassembled WGS sequence"/>
</dbReference>
<comment type="function">
    <text evidence="5">Catalyzes the methylation of C-1 in cobalt-precorrin-5B to form cobalt-precorrin-6A.</text>
</comment>
<dbReference type="EC" id="2.1.1.195" evidence="5"/>
<reference evidence="14 24" key="6">
    <citation type="submission" date="2020-06" db="EMBL/GenBank/DDBJ databases">
        <title>Two Listeria outbreaks in Switzerland in 2018 and 2020.</title>
        <authorList>
            <person name="Stevens M.J.A."/>
            <person name="Bloemberg G."/>
            <person name="Nusch-Inderbinnen M."/>
            <person name="Stephan R."/>
        </authorList>
    </citation>
    <scope>NUCLEOTIDE SEQUENCE [LARGE SCALE GENOMIC DNA]</scope>
    <source>
        <strain evidence="14 24">N18-0707</strain>
    </source>
</reference>
<evidence type="ECO:0000313" key="18">
    <source>
        <dbReference type="Proteomes" id="UP000365297"/>
    </source>
</evidence>
<dbReference type="EMBL" id="AAAJWF010000005">
    <property type="protein sequence ID" value="EAC7480859.1"/>
    <property type="molecule type" value="Genomic_DNA"/>
</dbReference>
<organism evidence="6 18">
    <name type="scientific">Listeria monocytogenes</name>
    <dbReference type="NCBI Taxonomy" id="1639"/>
    <lineage>
        <taxon>Bacteria</taxon>
        <taxon>Bacillati</taxon>
        <taxon>Bacillota</taxon>
        <taxon>Bacilli</taxon>
        <taxon>Bacillales</taxon>
        <taxon>Listeriaceae</taxon>
        <taxon>Listeria</taxon>
    </lineage>
</organism>
<dbReference type="Proteomes" id="UP000844471">
    <property type="component" value="Unassembled WGS sequence"/>
</dbReference>
<sequence>MEDFIYYNGKKYRKGYTTGTCAAAAAKACVEMILTQEEVSAVQVTTTGGTILEIPVAYQKFSKDKATAAVQKDGGDDIDATHGMWIFVDVDLTDNAEVVLDGGVGIGRATQKGISVAVGEAAINPAPRKNILATVRESLGENRGAKILVYAPEGEERAKRTMNSNLGIIGGISILGTTGIVTPMSDEGWKKSLSMELEMKRNQGLDQIILVPGNYGDDFVQNTLGFSSGNIVSMSNFVGYMLKETQRLAFKKVLMVGHFGKLVKVSAGIFTTYSKDADARAEILVANLALLGAPLSLLQAVEKCNTTEAAGELIEEAGFTQVYDVIVQKIKARSERFLKFTKPSVEVDVVTFSTERGLLAATKDIDVLREEWR</sequence>
<comment type="catalytic activity">
    <reaction evidence="5">
        <text>Co-precorrin-5B + S-adenosyl-L-methionine = Co-precorrin-6A + S-adenosyl-L-homocysteine</text>
        <dbReference type="Rhea" id="RHEA:26285"/>
        <dbReference type="ChEBI" id="CHEBI:57856"/>
        <dbReference type="ChEBI" id="CHEBI:59789"/>
        <dbReference type="ChEBI" id="CHEBI:60063"/>
        <dbReference type="ChEBI" id="CHEBI:60064"/>
        <dbReference type="EC" id="2.1.1.195"/>
    </reaction>
</comment>
<dbReference type="SMR" id="A0A0B8QX91"/>
<evidence type="ECO:0000313" key="19">
    <source>
        <dbReference type="Proteomes" id="UP000368512"/>
    </source>
</evidence>
<dbReference type="Gene3D" id="3.30.2110.10">
    <property type="entry name" value="CbiD-like"/>
    <property type="match status" value="1"/>
</dbReference>
<comment type="caution">
    <text evidence="6">The sequence shown here is derived from an EMBL/GenBank/DDBJ whole genome shotgun (WGS) entry which is preliminary data.</text>
</comment>
<evidence type="ECO:0000313" key="15">
    <source>
        <dbReference type="EMBL" id="RKA10532.1"/>
    </source>
</evidence>
<dbReference type="InterPro" id="IPR036074">
    <property type="entry name" value="CbiD_sf"/>
</dbReference>
<protein>
    <recommendedName>
        <fullName evidence="5">Cobalt-precorrin-5B C(1)-methyltransferase</fullName>
        <ecNumber evidence="5">2.1.1.195</ecNumber>
    </recommendedName>
    <alternativeName>
        <fullName evidence="5">Cobalt-precorrin-6A synthase</fullName>
    </alternativeName>
</protein>
<evidence type="ECO:0000313" key="20">
    <source>
        <dbReference type="Proteomes" id="UP000427828"/>
    </source>
</evidence>
<dbReference type="HAMAP" id="MF_00787">
    <property type="entry name" value="CbiD"/>
    <property type="match status" value="1"/>
</dbReference>
<name>A0A0B8QX91_LISMN</name>
<keyword evidence="4 5" id="KW-0949">S-adenosyl-L-methionine</keyword>
<dbReference type="RefSeq" id="WP_003724728.1">
    <property type="nucleotide sequence ID" value="NC_021825.2"/>
</dbReference>
<dbReference type="EMBL" id="DAAEZQ010000001">
    <property type="protein sequence ID" value="HAA9720875.1"/>
    <property type="molecule type" value="Genomic_DNA"/>
</dbReference>
<evidence type="ECO:0000256" key="1">
    <source>
        <dbReference type="ARBA" id="ARBA00022573"/>
    </source>
</evidence>
<reference evidence="18 19" key="3">
    <citation type="submission" date="2018-06" db="EMBL/GenBank/DDBJ databases">
        <authorList>
            <consortium name="GenomeTrakr: Next Generation Sequencing Network for Food Pathogen Tracability"/>
        </authorList>
    </citation>
    <scope>NUCLEOTIDE SEQUENCE [LARGE SCALE GENOMIC DNA]</scope>
    <source>
        <strain evidence="7 19">CFSAN008042</strain>
        <strain evidence="8 23">CFSAN063727</strain>
        <strain evidence="12 17">CFSAN085184</strain>
        <strain evidence="6 18">FDA00007096</strain>
        <strain evidence="10 20">FLAG-51482A</strain>
        <strain evidence="9 22">LS1344</strain>
    </source>
</reference>
<evidence type="ECO:0000256" key="5">
    <source>
        <dbReference type="HAMAP-Rule" id="MF_00787"/>
    </source>
</evidence>
<dbReference type="EMBL" id="AAMGHX010000001">
    <property type="protein sequence ID" value="EDH0839988.1"/>
    <property type="molecule type" value="Genomic_DNA"/>
</dbReference>
<dbReference type="Proteomes" id="UP000527632">
    <property type="component" value="Unassembled WGS sequence"/>
</dbReference>
<dbReference type="EMBL" id="JACAVN010000003">
    <property type="protein sequence ID" value="NYA01320.1"/>
    <property type="molecule type" value="Genomic_DNA"/>
</dbReference>
<dbReference type="EMBL" id="AAAIXK010000001">
    <property type="protein sequence ID" value="EAC5548862.1"/>
    <property type="molecule type" value="Genomic_DNA"/>
</dbReference>
<dbReference type="Proteomes" id="UP000489121">
    <property type="component" value="Unassembled WGS sequence"/>
</dbReference>
<evidence type="ECO:0000313" key="8">
    <source>
        <dbReference type="EMBL" id="EAG4463033.1"/>
    </source>
</evidence>
<dbReference type="Proteomes" id="UP000544530">
    <property type="component" value="Unassembled WGS sequence"/>
</dbReference>
<dbReference type="EMBL" id="AABBZO010000015">
    <property type="protein sequence ID" value="EAG4463033.1"/>
    <property type="molecule type" value="Genomic_DNA"/>
</dbReference>
<evidence type="ECO:0000313" key="16">
    <source>
        <dbReference type="Proteomes" id="UP000272537"/>
    </source>
</evidence>
<dbReference type="PANTHER" id="PTHR35863:SF1">
    <property type="entry name" value="COBALT-PRECORRIN-5B C(1)-METHYLTRANSFERASE"/>
    <property type="match status" value="1"/>
</dbReference>
<reference evidence="15 16" key="1">
    <citation type="journal article" date="2018" name="BMC Genomics">
        <title>Genes significantly associated with lineage II food isolates of Listeria monocytogenes.</title>
        <authorList>
            <person name="Pirone-Davies C."/>
            <person name="Chen Y."/>
            <person name="Pightling A."/>
            <person name="Ryan G."/>
            <person name="Wang Y."/>
            <person name="Yao K."/>
            <person name="Hoffmann M."/>
            <person name="Allard M.W."/>
        </authorList>
    </citation>
    <scope>NUCLEOTIDE SEQUENCE [LARGE SCALE GENOMIC DNA]</scope>
    <source>
        <strain evidence="15 16">PNUSAL000550</strain>
    </source>
</reference>
<dbReference type="AlphaFoldDB" id="A0A0B8QX91"/>
<dbReference type="NCBIfam" id="TIGR00312">
    <property type="entry name" value="cbiD"/>
    <property type="match status" value="1"/>
</dbReference>
<evidence type="ECO:0000313" key="17">
    <source>
        <dbReference type="Proteomes" id="UP000335978"/>
    </source>
</evidence>
<evidence type="ECO:0000313" key="7">
    <source>
        <dbReference type="EMBL" id="EAC7480859.1"/>
    </source>
</evidence>
<gene>
    <name evidence="15" type="primary">cbid</name>
    <name evidence="5" type="synonym">cbiD</name>
    <name evidence="6" type="ORF">ARY78_00275</name>
    <name evidence="10" type="ORF">BCZ19_00495</name>
    <name evidence="8" type="ORF">CA369_12100</name>
    <name evidence="7" type="ORF">DQ70_09225</name>
    <name evidence="15" type="ORF">DYZ80_00059</name>
    <name evidence="9" type="ORF">E5F58_00545</name>
    <name evidence="11" type="ORF">F6515_04850</name>
    <name evidence="12" type="ORF">GCV64_02655</name>
    <name evidence="13" type="ORF">GIH49_01810</name>
    <name evidence="14" type="ORF">HZJ64_05705</name>
</gene>
<evidence type="ECO:0000313" key="13">
    <source>
        <dbReference type="EMBL" id="HAA9720875.1"/>
    </source>
</evidence>